<reference evidence="2" key="1">
    <citation type="journal article" date="2020" name="bioRxiv">
        <title>Comparative genomics of Chlamydomonas.</title>
        <authorList>
            <person name="Craig R.J."/>
            <person name="Hasan A.R."/>
            <person name="Ness R.W."/>
            <person name="Keightley P.D."/>
        </authorList>
    </citation>
    <scope>NUCLEOTIDE SEQUENCE</scope>
    <source>
        <strain evidence="2">SAG 7.73</strain>
    </source>
</reference>
<evidence type="ECO:0008006" key="4">
    <source>
        <dbReference type="Google" id="ProtNLM"/>
    </source>
</evidence>
<comment type="caution">
    <text evidence="2">The sequence shown here is derived from an EMBL/GenBank/DDBJ whole genome shotgun (WGS) entry which is preliminary data.</text>
</comment>
<evidence type="ECO:0000313" key="2">
    <source>
        <dbReference type="EMBL" id="KAG2431469.1"/>
    </source>
</evidence>
<keyword evidence="1" id="KW-1133">Transmembrane helix</keyword>
<feature type="transmembrane region" description="Helical" evidence="1">
    <location>
        <begin position="109"/>
        <end position="131"/>
    </location>
</feature>
<dbReference type="EMBL" id="JAEHOC010000024">
    <property type="protein sequence ID" value="KAG2431469.1"/>
    <property type="molecule type" value="Genomic_DNA"/>
</dbReference>
<accession>A0A835SQR9</accession>
<sequence length="139" mass="15011">MDHNSALEVEVLKRAAAVGASNGLVASSSLSVEELRRWLVDAQSSGSGAARPAEGPDCRFEELEQRYQLRDVWGHNTTPSMQTLECIQQVKAALVAGSGEEDSMSGPTFALLSFLSVAAALAIVLVWELYVRPRQLPIQ</sequence>
<name>A0A835SQR9_CHLIN</name>
<evidence type="ECO:0000313" key="3">
    <source>
        <dbReference type="Proteomes" id="UP000650467"/>
    </source>
</evidence>
<organism evidence="2 3">
    <name type="scientific">Chlamydomonas incerta</name>
    <dbReference type="NCBI Taxonomy" id="51695"/>
    <lineage>
        <taxon>Eukaryota</taxon>
        <taxon>Viridiplantae</taxon>
        <taxon>Chlorophyta</taxon>
        <taxon>core chlorophytes</taxon>
        <taxon>Chlorophyceae</taxon>
        <taxon>CS clade</taxon>
        <taxon>Chlamydomonadales</taxon>
        <taxon>Chlamydomonadaceae</taxon>
        <taxon>Chlamydomonas</taxon>
    </lineage>
</organism>
<proteinExistence type="predicted"/>
<gene>
    <name evidence="2" type="ORF">HXX76_009483</name>
</gene>
<dbReference type="AlphaFoldDB" id="A0A835SQR9"/>
<keyword evidence="1" id="KW-0812">Transmembrane</keyword>
<keyword evidence="3" id="KW-1185">Reference proteome</keyword>
<evidence type="ECO:0000256" key="1">
    <source>
        <dbReference type="SAM" id="Phobius"/>
    </source>
</evidence>
<protein>
    <recommendedName>
        <fullName evidence="4">Transmembrane protein</fullName>
    </recommendedName>
</protein>
<dbReference type="Proteomes" id="UP000650467">
    <property type="component" value="Unassembled WGS sequence"/>
</dbReference>
<dbReference type="OrthoDB" id="537881at2759"/>
<keyword evidence="1" id="KW-0472">Membrane</keyword>